<feature type="compositionally biased region" description="Low complexity" evidence="4">
    <location>
        <begin position="170"/>
        <end position="181"/>
    </location>
</feature>
<dbReference type="SUPFAM" id="SSF47050">
    <property type="entry name" value="VHP, Villin headpiece domain"/>
    <property type="match status" value="1"/>
</dbReference>
<protein>
    <recommendedName>
        <fullName evidence="5">HP domain-containing protein</fullName>
    </recommendedName>
</protein>
<feature type="domain" description="HP" evidence="5">
    <location>
        <begin position="905"/>
        <end position="968"/>
    </location>
</feature>
<proteinExistence type="inferred from homology"/>
<dbReference type="Pfam" id="PF02209">
    <property type="entry name" value="VHP"/>
    <property type="match status" value="1"/>
</dbReference>
<dbReference type="InterPro" id="IPR003128">
    <property type="entry name" value="Villin_headpiece"/>
</dbReference>
<dbReference type="GO" id="GO:0051014">
    <property type="term" value="P:actin filament severing"/>
    <property type="evidence" value="ECO:0007669"/>
    <property type="project" value="TreeGrafter"/>
</dbReference>
<organism evidence="6 7">
    <name type="scientific">Physocladia obscura</name>
    <dbReference type="NCBI Taxonomy" id="109957"/>
    <lineage>
        <taxon>Eukaryota</taxon>
        <taxon>Fungi</taxon>
        <taxon>Fungi incertae sedis</taxon>
        <taxon>Chytridiomycota</taxon>
        <taxon>Chytridiomycota incertae sedis</taxon>
        <taxon>Chytridiomycetes</taxon>
        <taxon>Chytridiales</taxon>
        <taxon>Chytriomycetaceae</taxon>
        <taxon>Physocladia</taxon>
    </lineage>
</organism>
<dbReference type="EMBL" id="JADGJH010000494">
    <property type="protein sequence ID" value="KAJ3127777.1"/>
    <property type="molecule type" value="Genomic_DNA"/>
</dbReference>
<keyword evidence="2" id="KW-0117">Actin capping</keyword>
<dbReference type="SMART" id="SM00153">
    <property type="entry name" value="VHP"/>
    <property type="match status" value="1"/>
</dbReference>
<gene>
    <name evidence="6" type="ORF">HK100_009556</name>
</gene>
<dbReference type="GO" id="GO:0005737">
    <property type="term" value="C:cytoplasm"/>
    <property type="evidence" value="ECO:0007669"/>
    <property type="project" value="TreeGrafter"/>
</dbReference>
<evidence type="ECO:0000256" key="4">
    <source>
        <dbReference type="SAM" id="MobiDB-lite"/>
    </source>
</evidence>
<dbReference type="InterPro" id="IPR036180">
    <property type="entry name" value="Gelsolin-like_dom_sf"/>
</dbReference>
<name>A0AAD5T363_9FUNG</name>
<comment type="caution">
    <text evidence="6">The sequence shown here is derived from an EMBL/GenBank/DDBJ whole genome shotgun (WGS) entry which is preliminary data.</text>
</comment>
<feature type="compositionally biased region" description="Low complexity" evidence="4">
    <location>
        <begin position="117"/>
        <end position="138"/>
    </location>
</feature>
<feature type="compositionally biased region" description="Basic and acidic residues" evidence="4">
    <location>
        <begin position="62"/>
        <end position="87"/>
    </location>
</feature>
<dbReference type="PRINTS" id="PR00597">
    <property type="entry name" value="GELSOLIN"/>
</dbReference>
<feature type="compositionally biased region" description="Polar residues" evidence="4">
    <location>
        <begin position="1"/>
        <end position="11"/>
    </location>
</feature>
<dbReference type="SUPFAM" id="SSF82754">
    <property type="entry name" value="C-terminal, gelsolin-like domain of Sec23/24"/>
    <property type="match status" value="1"/>
</dbReference>
<dbReference type="GO" id="GO:0005546">
    <property type="term" value="F:phosphatidylinositol-4,5-bisphosphate binding"/>
    <property type="evidence" value="ECO:0007669"/>
    <property type="project" value="TreeGrafter"/>
</dbReference>
<dbReference type="InterPro" id="IPR007122">
    <property type="entry name" value="Villin/Gelsolin"/>
</dbReference>
<dbReference type="PANTHER" id="PTHR11977">
    <property type="entry name" value="VILLIN"/>
    <property type="match status" value="1"/>
</dbReference>
<evidence type="ECO:0000259" key="5">
    <source>
        <dbReference type="PROSITE" id="PS51089"/>
    </source>
</evidence>
<dbReference type="PANTHER" id="PTHR11977:SF133">
    <property type="entry name" value="DUF4045 DOMAIN-CONTAINING PROTEIN"/>
    <property type="match status" value="1"/>
</dbReference>
<feature type="region of interest" description="Disordered" evidence="4">
    <location>
        <begin position="1"/>
        <end position="181"/>
    </location>
</feature>
<dbReference type="GO" id="GO:0051016">
    <property type="term" value="P:barbed-end actin filament capping"/>
    <property type="evidence" value="ECO:0007669"/>
    <property type="project" value="TreeGrafter"/>
</dbReference>
<evidence type="ECO:0000256" key="3">
    <source>
        <dbReference type="ARBA" id="ARBA00023203"/>
    </source>
</evidence>
<evidence type="ECO:0000256" key="1">
    <source>
        <dbReference type="ARBA" id="ARBA00008418"/>
    </source>
</evidence>
<keyword evidence="3" id="KW-0009">Actin-binding</keyword>
<evidence type="ECO:0000313" key="6">
    <source>
        <dbReference type="EMBL" id="KAJ3127777.1"/>
    </source>
</evidence>
<sequence>MRRQQSQTRQAENLPARQPRGSSLTSTFELAPASVSAPEAVPQKTQEEAAATNANIQRSVSKSRERREHRSKDRDRRRDREREKQKGDIVAGSRDPNSILAHTPTHDSDPLQRETVSKNNPNPSILSSPSLQSSSPSLPVIPAVSDIEQKESKVPTEILEPSTTSVNAQSSSTPSFSASPSFTIKQGQSPLFPTVALRRVEKRVFRSLPSLFRIKGRRKYHVLSVAVSPIDMSSNDVYILETPLPEPIIRPKNSGDDFEEIRAVLFVWYGSGSGMVKRARGKEVCFRIREKDWGLKAEIVEDKENTLEQIRFWASFPKSEEWGGDILRTLAIDCNIADDLEYEKNCDSNLTLYGLNEDGAFIKIAGGRDLFTSIINSGTCFILNSTGECVFLWIGRTSRDDVRELASEFANVQANSKGVQVQIERDLNESVLFMEKFQDWTDKVSIEVAPPKNIAAKDKTRKAFDRGAYVKAAEKIDVFHMLNPLKGIASWERQADGSTEVIDVGGPPPKILDRRKLDLKTWVAVGSDLVEVADHGGVFYSGDSYLFLYRNMMGYDGNEKEVAIVYFWIGDDTKPTEAGAIAHAAVELERKHDTRSIRVSQGHEPEHFLSIFRPVSQKKDEPYDPIIIRRGVQSMLESADKVLFSIGGIAENQVRAVQVVWNVASFNSSSVFLITTNDSGVIWIGNGACKYEIDAAWRTAHSILGDKPIEEVEESREPRNFWKQFGVENERNIRTLYASEPFLSQKSKYYDHFKRRMFKVSHVFNGGATAEHISPFTQTDLSGANVYIIDGFFEIYVWVGHKAKEQYKDIKLALSTAIEYSEYVRQQEVIRLDYDNTKSQVPVWIIHEGEETFSFKSCFSVFDDGLTDFGNGSSNLYFTWLQEEISKRRHLGKPRAELAKSVLDIIENGLFSVDAVRSKNLPLGVNPATAETHLSPDDFKKLFGVDLVAYSAFPAWKQVEMKKKAGLF</sequence>
<feature type="compositionally biased region" description="Low complexity" evidence="4">
    <location>
        <begin position="31"/>
        <end position="42"/>
    </location>
</feature>
<dbReference type="AlphaFoldDB" id="A0AAD5T363"/>
<dbReference type="GO" id="GO:0051015">
    <property type="term" value="F:actin filament binding"/>
    <property type="evidence" value="ECO:0007669"/>
    <property type="project" value="InterPro"/>
</dbReference>
<dbReference type="SMART" id="SM00262">
    <property type="entry name" value="GEL"/>
    <property type="match status" value="5"/>
</dbReference>
<evidence type="ECO:0000313" key="7">
    <source>
        <dbReference type="Proteomes" id="UP001211907"/>
    </source>
</evidence>
<dbReference type="InterPro" id="IPR007123">
    <property type="entry name" value="Gelsolin-like_dom"/>
</dbReference>
<dbReference type="InterPro" id="IPR036886">
    <property type="entry name" value="Villin_headpiece_dom_sf"/>
</dbReference>
<dbReference type="GO" id="GO:0015629">
    <property type="term" value="C:actin cytoskeleton"/>
    <property type="evidence" value="ECO:0007669"/>
    <property type="project" value="TreeGrafter"/>
</dbReference>
<reference evidence="6" key="1">
    <citation type="submission" date="2020-05" db="EMBL/GenBank/DDBJ databases">
        <title>Phylogenomic resolution of chytrid fungi.</title>
        <authorList>
            <person name="Stajich J.E."/>
            <person name="Amses K."/>
            <person name="Simmons R."/>
            <person name="Seto K."/>
            <person name="Myers J."/>
            <person name="Bonds A."/>
            <person name="Quandt C.A."/>
            <person name="Barry K."/>
            <person name="Liu P."/>
            <person name="Grigoriev I."/>
            <person name="Longcore J.E."/>
            <person name="James T.Y."/>
        </authorList>
    </citation>
    <scope>NUCLEOTIDE SEQUENCE</scope>
    <source>
        <strain evidence="6">JEL0513</strain>
    </source>
</reference>
<dbReference type="PROSITE" id="PS51089">
    <property type="entry name" value="HP"/>
    <property type="match status" value="1"/>
</dbReference>
<dbReference type="InterPro" id="IPR029006">
    <property type="entry name" value="ADF-H/Gelsolin-like_dom_sf"/>
</dbReference>
<dbReference type="Proteomes" id="UP001211907">
    <property type="component" value="Unassembled WGS sequence"/>
</dbReference>
<evidence type="ECO:0000256" key="2">
    <source>
        <dbReference type="ARBA" id="ARBA00022467"/>
    </source>
</evidence>
<dbReference type="Pfam" id="PF00626">
    <property type="entry name" value="Gelsolin"/>
    <property type="match status" value="2"/>
</dbReference>
<feature type="compositionally biased region" description="Basic and acidic residues" evidence="4">
    <location>
        <begin position="104"/>
        <end position="116"/>
    </location>
</feature>
<comment type="similarity">
    <text evidence="1">Belongs to the villin/gelsolin family.</text>
</comment>
<dbReference type="GO" id="GO:0008154">
    <property type="term" value="P:actin polymerization or depolymerization"/>
    <property type="evidence" value="ECO:0007669"/>
    <property type="project" value="TreeGrafter"/>
</dbReference>
<dbReference type="Gene3D" id="1.10.950.10">
    <property type="entry name" value="Villin headpiece domain"/>
    <property type="match status" value="1"/>
</dbReference>
<dbReference type="Gene3D" id="3.40.20.10">
    <property type="entry name" value="Severin"/>
    <property type="match status" value="5"/>
</dbReference>
<accession>A0AAD5T363</accession>
<keyword evidence="7" id="KW-1185">Reference proteome</keyword>
<dbReference type="SUPFAM" id="SSF55753">
    <property type="entry name" value="Actin depolymerizing proteins"/>
    <property type="match status" value="4"/>
</dbReference>